<evidence type="ECO:0000313" key="1">
    <source>
        <dbReference type="EMBL" id="TPP67183.1"/>
    </source>
</evidence>
<evidence type="ECO:0000313" key="2">
    <source>
        <dbReference type="Proteomes" id="UP000316759"/>
    </source>
</evidence>
<name>A0A504Z071_FASGI</name>
<keyword evidence="2" id="KW-1185">Reference proteome</keyword>
<reference evidence="1 2" key="1">
    <citation type="submission" date="2019-04" db="EMBL/GenBank/DDBJ databases">
        <title>Annotation for the trematode Fasciola gigantica.</title>
        <authorList>
            <person name="Choi Y.-J."/>
        </authorList>
    </citation>
    <scope>NUCLEOTIDE SEQUENCE [LARGE SCALE GENOMIC DNA]</scope>
    <source>
        <strain evidence="1">Uganda_cow_1</strain>
    </source>
</reference>
<comment type="caution">
    <text evidence="1">The sequence shown here is derived from an EMBL/GenBank/DDBJ whole genome shotgun (WGS) entry which is preliminary data.</text>
</comment>
<dbReference type="OrthoDB" id="6244833at2759"/>
<accession>A0A504Z071</accession>
<gene>
    <name evidence="1" type="ORF">FGIG_03831</name>
</gene>
<dbReference type="EMBL" id="SUNJ01000977">
    <property type="protein sequence ID" value="TPP67183.1"/>
    <property type="molecule type" value="Genomic_DNA"/>
</dbReference>
<protein>
    <submittedName>
        <fullName evidence="1">Uncharacterized protein</fullName>
    </submittedName>
</protein>
<organism evidence="1 2">
    <name type="scientific">Fasciola gigantica</name>
    <name type="common">Giant liver fluke</name>
    <dbReference type="NCBI Taxonomy" id="46835"/>
    <lineage>
        <taxon>Eukaryota</taxon>
        <taxon>Metazoa</taxon>
        <taxon>Spiralia</taxon>
        <taxon>Lophotrochozoa</taxon>
        <taxon>Platyhelminthes</taxon>
        <taxon>Trematoda</taxon>
        <taxon>Digenea</taxon>
        <taxon>Plagiorchiida</taxon>
        <taxon>Echinostomata</taxon>
        <taxon>Echinostomatoidea</taxon>
        <taxon>Fasciolidae</taxon>
        <taxon>Fasciola</taxon>
    </lineage>
</organism>
<dbReference type="Proteomes" id="UP000316759">
    <property type="component" value="Unassembled WGS sequence"/>
</dbReference>
<proteinExistence type="predicted"/>
<dbReference type="AlphaFoldDB" id="A0A504Z071"/>
<sequence>MDCCCCCCFKSEEERNEEYEVYMVEDGDELQNFGVRHTLELLRRMMNQNGRPITDQPPPAYAEFDKYPLATDEDQPVMAKSAPQPACFENTLNQTTAPCPSPLTYEMATSWPASVSPSSRPSTWIEPFPKPPGEPPPVPTNWLHNRIASIRQSLAARFGSRRERQVVTTAVVPSAMEPIHTTPARDDDDDTGAGAEVCLTPAQSFTQHESVQSVDSFVPQGFRRSSSTPSCGMSFAIFSQSGRKRTLTMQSSVDTNLSHEHVIFLTQPRLHRKSKSVDDLIQMVEFEPHLTRQNTR</sequence>